<accession>A0AB34L5R2</accession>
<name>A0AB34L5R2_PARDI</name>
<evidence type="ECO:0000256" key="1">
    <source>
        <dbReference type="SAM" id="Phobius"/>
    </source>
</evidence>
<gene>
    <name evidence="2" type="ORF">M091_1329</name>
</gene>
<keyword evidence="1" id="KW-1133">Transmembrane helix</keyword>
<protein>
    <submittedName>
        <fullName evidence="2">Uncharacterized protein</fullName>
    </submittedName>
</protein>
<comment type="caution">
    <text evidence="2">The sequence shown here is derived from an EMBL/GenBank/DDBJ whole genome shotgun (WGS) entry which is preliminary data.</text>
</comment>
<keyword evidence="1" id="KW-0472">Membrane</keyword>
<dbReference type="EMBL" id="JNHK01000090">
    <property type="protein sequence ID" value="KDS36432.1"/>
    <property type="molecule type" value="Genomic_DNA"/>
</dbReference>
<reference evidence="2 3" key="1">
    <citation type="submission" date="2014-04" db="EMBL/GenBank/DDBJ databases">
        <authorList>
            <person name="Sears C."/>
            <person name="Carroll K."/>
            <person name="Sack B.R."/>
            <person name="Qadri F."/>
            <person name="Myers L.L."/>
            <person name="Chung G.-T."/>
            <person name="Escheverria P."/>
            <person name="Fraser C.M."/>
            <person name="Sadzewicz L."/>
            <person name="Shefchek K.A."/>
            <person name="Tallon L."/>
            <person name="Das S.P."/>
            <person name="Daugherty S."/>
            <person name="Mongodin E.F."/>
        </authorList>
    </citation>
    <scope>NUCLEOTIDE SEQUENCE [LARGE SCALE GENOMIC DNA]</scope>
    <source>
        <strain evidence="2 3">3776 D15 i</strain>
    </source>
</reference>
<organism evidence="2 3">
    <name type="scientific">Parabacteroides distasonis str. 3776 D15 i</name>
    <dbReference type="NCBI Taxonomy" id="1339342"/>
    <lineage>
        <taxon>Bacteria</taxon>
        <taxon>Pseudomonadati</taxon>
        <taxon>Bacteroidota</taxon>
        <taxon>Bacteroidia</taxon>
        <taxon>Bacteroidales</taxon>
        <taxon>Tannerellaceae</taxon>
        <taxon>Parabacteroides</taxon>
    </lineage>
</organism>
<dbReference type="Proteomes" id="UP000027850">
    <property type="component" value="Unassembled WGS sequence"/>
</dbReference>
<keyword evidence="1" id="KW-0812">Transmembrane</keyword>
<evidence type="ECO:0000313" key="3">
    <source>
        <dbReference type="Proteomes" id="UP000027850"/>
    </source>
</evidence>
<proteinExistence type="predicted"/>
<feature type="transmembrane region" description="Helical" evidence="1">
    <location>
        <begin position="21"/>
        <end position="44"/>
    </location>
</feature>
<dbReference type="AlphaFoldDB" id="A0AB34L5R2"/>
<sequence>MANVQSRTGRIGEHVQYIVFRLIRVLFDFINLFGNPVVVPLLLNLSEIVLHDRLSFLYRFLFKATKLVNLFILYELFT</sequence>
<evidence type="ECO:0000313" key="2">
    <source>
        <dbReference type="EMBL" id="KDS36432.1"/>
    </source>
</evidence>